<dbReference type="PANTHER" id="PTHR43863">
    <property type="entry name" value="HYDROLASE, PUTATIVE (AFU_ORTHOLOGUE AFUA_1G03140)-RELATED"/>
    <property type="match status" value="1"/>
</dbReference>
<proteinExistence type="inferred from homology"/>
<dbReference type="GO" id="GO:0030246">
    <property type="term" value="F:carbohydrate binding"/>
    <property type="evidence" value="ECO:0007669"/>
    <property type="project" value="InterPro"/>
</dbReference>
<dbReference type="Proteomes" id="UP000756132">
    <property type="component" value="Chromosome 8"/>
</dbReference>
<dbReference type="InterPro" id="IPR048395">
    <property type="entry name" value="Glyco_hydro_31_C"/>
</dbReference>
<dbReference type="EMBL" id="CP090170">
    <property type="protein sequence ID" value="UJO21215.1"/>
    <property type="molecule type" value="Genomic_DNA"/>
</dbReference>
<evidence type="ECO:0000259" key="4">
    <source>
        <dbReference type="Pfam" id="PF01055"/>
    </source>
</evidence>
<dbReference type="GO" id="GO:0005975">
    <property type="term" value="P:carbohydrate metabolic process"/>
    <property type="evidence" value="ECO:0007669"/>
    <property type="project" value="InterPro"/>
</dbReference>
<name>A0A9Q8PEZ9_PASFU</name>
<keyword evidence="7" id="KW-1185">Reference proteome</keyword>
<dbReference type="OrthoDB" id="10070917at2759"/>
<dbReference type="InterPro" id="IPR013780">
    <property type="entry name" value="Glyco_hydro_b"/>
</dbReference>
<feature type="domain" description="Glycoside hydrolase family 31 TIM barrel" evidence="4">
    <location>
        <begin position="221"/>
        <end position="526"/>
    </location>
</feature>
<evidence type="ECO:0000256" key="1">
    <source>
        <dbReference type="ARBA" id="ARBA00007806"/>
    </source>
</evidence>
<dbReference type="KEGG" id="ffu:CLAFUR5_10965"/>
<gene>
    <name evidence="6" type="ORF">CLAFUR5_10965</name>
</gene>
<dbReference type="RefSeq" id="XP_047765581.1">
    <property type="nucleotide sequence ID" value="XM_047910113.1"/>
</dbReference>
<evidence type="ECO:0000259" key="5">
    <source>
        <dbReference type="Pfam" id="PF21365"/>
    </source>
</evidence>
<reference evidence="6" key="2">
    <citation type="journal article" date="2022" name="Microb. Genom.">
        <title>A chromosome-scale genome assembly of the tomato pathogen Cladosporium fulvum reveals a compartmentalized genome architecture and the presence of a dispensable chromosome.</title>
        <authorList>
            <person name="Zaccaron A.Z."/>
            <person name="Chen L.H."/>
            <person name="Samaras A."/>
            <person name="Stergiopoulos I."/>
        </authorList>
    </citation>
    <scope>NUCLEOTIDE SEQUENCE</scope>
    <source>
        <strain evidence="6">Race5_Kim</strain>
    </source>
</reference>
<protein>
    <submittedName>
        <fullName evidence="6">Alpha-xylosidase</fullName>
    </submittedName>
</protein>
<reference evidence="6" key="1">
    <citation type="submission" date="2021-12" db="EMBL/GenBank/DDBJ databases">
        <authorList>
            <person name="Zaccaron A."/>
            <person name="Stergiopoulos I."/>
        </authorList>
    </citation>
    <scope>NUCLEOTIDE SEQUENCE</scope>
    <source>
        <strain evidence="6">Race5_Kim</strain>
    </source>
</reference>
<feature type="domain" description="Glycosyl hydrolase family 31 C-terminal" evidence="5">
    <location>
        <begin position="537"/>
        <end position="624"/>
    </location>
</feature>
<keyword evidence="2" id="KW-0326">Glycosidase</keyword>
<dbReference type="AlphaFoldDB" id="A0A9Q8PEZ9"/>
<dbReference type="SUPFAM" id="SSF51011">
    <property type="entry name" value="Glycosyl hydrolase domain"/>
    <property type="match status" value="1"/>
</dbReference>
<evidence type="ECO:0000313" key="7">
    <source>
        <dbReference type="Proteomes" id="UP000756132"/>
    </source>
</evidence>
<evidence type="ECO:0000256" key="3">
    <source>
        <dbReference type="SAM" id="SignalP"/>
    </source>
</evidence>
<feature type="chain" id="PRO_5040298004" evidence="3">
    <location>
        <begin position="21"/>
        <end position="727"/>
    </location>
</feature>
<organism evidence="6 7">
    <name type="scientific">Passalora fulva</name>
    <name type="common">Tomato leaf mold</name>
    <name type="synonym">Cladosporium fulvum</name>
    <dbReference type="NCBI Taxonomy" id="5499"/>
    <lineage>
        <taxon>Eukaryota</taxon>
        <taxon>Fungi</taxon>
        <taxon>Dikarya</taxon>
        <taxon>Ascomycota</taxon>
        <taxon>Pezizomycotina</taxon>
        <taxon>Dothideomycetes</taxon>
        <taxon>Dothideomycetidae</taxon>
        <taxon>Mycosphaerellales</taxon>
        <taxon>Mycosphaerellaceae</taxon>
        <taxon>Fulvia</taxon>
    </lineage>
</organism>
<dbReference type="Gene3D" id="3.20.20.80">
    <property type="entry name" value="Glycosidases"/>
    <property type="match status" value="1"/>
</dbReference>
<dbReference type="GO" id="GO:0004553">
    <property type="term" value="F:hydrolase activity, hydrolyzing O-glycosyl compounds"/>
    <property type="evidence" value="ECO:0007669"/>
    <property type="project" value="InterPro"/>
</dbReference>
<evidence type="ECO:0000256" key="2">
    <source>
        <dbReference type="RuleBase" id="RU361185"/>
    </source>
</evidence>
<dbReference type="Pfam" id="PF21365">
    <property type="entry name" value="Glyco_hydro_31_3rd"/>
    <property type="match status" value="1"/>
</dbReference>
<dbReference type="Gene3D" id="2.60.40.1760">
    <property type="entry name" value="glycosyl hydrolase (family 31)"/>
    <property type="match status" value="1"/>
</dbReference>
<dbReference type="Gene3D" id="2.60.40.1180">
    <property type="entry name" value="Golgi alpha-mannosidase II"/>
    <property type="match status" value="1"/>
</dbReference>
<dbReference type="InterPro" id="IPR000322">
    <property type="entry name" value="Glyco_hydro_31_TIM"/>
</dbReference>
<dbReference type="GeneID" id="71990843"/>
<dbReference type="SUPFAM" id="SSF74650">
    <property type="entry name" value="Galactose mutarotase-like"/>
    <property type="match status" value="1"/>
</dbReference>
<comment type="similarity">
    <text evidence="1 2">Belongs to the glycosyl hydrolase 31 family.</text>
</comment>
<dbReference type="PANTHER" id="PTHR43863:SF2">
    <property type="entry name" value="MALTASE-GLUCOAMYLASE"/>
    <property type="match status" value="1"/>
</dbReference>
<dbReference type="InterPro" id="IPR011013">
    <property type="entry name" value="Gal_mutarotase_sf_dom"/>
</dbReference>
<sequence>MRLLGTLATSWTLVLSHTQAHPGSHKAHNDNITVTWSTDPQVACQVAHGSNTVYNSAIMVGDTNVTTRPLQLSELHSKESNITVETKRISANVIRVQVEARSGYIGAEFTLTSGSHTYGVWSYPWNSSLSNEGVQFPLAGIGFIEGINWCNARAPFFMTSDGYAVYIDTLSMGYFDFSRPDIASFVFSTRSLTYYIILPAEEHDYKSILKTYAGLSNTAELPPDSAYGPVFWSDDFEQDFHPGVTNAQENYFDVIDHLQALQIHASGTFADRPYGTGNMSFGNFDFDPVYYPSPKDFIANLTSSGFDFQVWVANRAFVDTRLYNASIANGWLFPSINPNDIAGVALNLSIPEAYAYFKDQLSVFPALGVKGFKIDRGEEGEMPEHEQNLQMTLFEKLCHEVMEDHWGNDYYNFARSIVDRARSTTGVWNGDAHSNYTGLAYSVTSGIRAGLLGFSNWGSDTGGYVRDSGDPDEELWARWMWFSAFSPVYEIMVGTGATPWYPPYSQQLVNVLKMTTDLHHELLPYIRSYAHQAHVSGLPIIRAAFLESPQDLRTYNLTDEYFFGEELLIAPIVTKGGHRSVYFPKGYTYVDYFDRRSRYVGGSTAELSKELSTIPAFVRAGAIIPRGDVVRANNGWTTDWRPTLTIELYPSASVRESSFSYYNPAENASVVIDMDYDTQSGCVTVKYGCLRHDGSLVVVGKDENHEATISPAGGEAIFCNVVSLFDD</sequence>
<dbReference type="InterPro" id="IPR051816">
    <property type="entry name" value="Glycosyl_Hydrolase_31"/>
</dbReference>
<accession>A0A9Q8PEZ9</accession>
<dbReference type="CDD" id="cd14752">
    <property type="entry name" value="GH31_N"/>
    <property type="match status" value="1"/>
</dbReference>
<keyword evidence="3" id="KW-0732">Signal</keyword>
<dbReference type="InterPro" id="IPR017853">
    <property type="entry name" value="GH"/>
</dbReference>
<feature type="signal peptide" evidence="3">
    <location>
        <begin position="1"/>
        <end position="20"/>
    </location>
</feature>
<keyword evidence="2" id="KW-0378">Hydrolase</keyword>
<dbReference type="SUPFAM" id="SSF51445">
    <property type="entry name" value="(Trans)glycosidases"/>
    <property type="match status" value="1"/>
</dbReference>
<dbReference type="Pfam" id="PF01055">
    <property type="entry name" value="Glyco_hydro_31_2nd"/>
    <property type="match status" value="1"/>
</dbReference>
<evidence type="ECO:0000313" key="6">
    <source>
        <dbReference type="EMBL" id="UJO21215.1"/>
    </source>
</evidence>